<dbReference type="GO" id="GO:0097191">
    <property type="term" value="P:extrinsic apoptotic signaling pathway"/>
    <property type="evidence" value="ECO:0007669"/>
    <property type="project" value="TreeGrafter"/>
</dbReference>
<dbReference type="GO" id="GO:0089720">
    <property type="term" value="F:caspase binding"/>
    <property type="evidence" value="ECO:0007669"/>
    <property type="project" value="TreeGrafter"/>
</dbReference>
<keyword evidence="4" id="KW-1185">Reference proteome</keyword>
<dbReference type="PROSITE" id="PS50168">
    <property type="entry name" value="DED"/>
    <property type="match status" value="1"/>
</dbReference>
<dbReference type="SUPFAM" id="SSF47986">
    <property type="entry name" value="DEATH domain"/>
    <property type="match status" value="2"/>
</dbReference>
<dbReference type="GO" id="GO:0005123">
    <property type="term" value="F:death receptor binding"/>
    <property type="evidence" value="ECO:0007669"/>
    <property type="project" value="TreeGrafter"/>
</dbReference>
<reference evidence="3" key="1">
    <citation type="thesis" date="2020" institute="ProQuest LLC" country="789 East Eisenhower Parkway, Ann Arbor, MI, USA">
        <title>Comparative Genomics and Chromosome Evolution.</title>
        <authorList>
            <person name="Mudd A.B."/>
        </authorList>
    </citation>
    <scope>NUCLEOTIDE SEQUENCE</scope>
    <source>
        <strain evidence="3">1538</strain>
        <tissue evidence="3">Blood</tissue>
    </source>
</reference>
<dbReference type="InterPro" id="IPR011029">
    <property type="entry name" value="DEATH-like_dom_sf"/>
</dbReference>
<feature type="domain" description="Death" evidence="1">
    <location>
        <begin position="102"/>
        <end position="186"/>
    </location>
</feature>
<dbReference type="FunFam" id="1.10.533.10:FF:000059">
    <property type="entry name" value="Fas-associated via death domain"/>
    <property type="match status" value="1"/>
</dbReference>
<dbReference type="CDD" id="cd08336">
    <property type="entry name" value="DED_FADD"/>
    <property type="match status" value="1"/>
</dbReference>
<evidence type="ECO:0000259" key="2">
    <source>
        <dbReference type="PROSITE" id="PS50168"/>
    </source>
</evidence>
<name>A0AAV3A1L2_PYXAD</name>
<dbReference type="Pfam" id="PF00531">
    <property type="entry name" value="Death"/>
    <property type="match status" value="1"/>
</dbReference>
<dbReference type="InterPro" id="IPR016729">
    <property type="entry name" value="FADD"/>
</dbReference>
<dbReference type="InterPro" id="IPR001875">
    <property type="entry name" value="DED_dom"/>
</dbReference>
<dbReference type="EMBL" id="DYDO01000010">
    <property type="protein sequence ID" value="DBA17520.1"/>
    <property type="molecule type" value="Genomic_DNA"/>
</dbReference>
<dbReference type="GO" id="GO:0042981">
    <property type="term" value="P:regulation of apoptotic process"/>
    <property type="evidence" value="ECO:0007669"/>
    <property type="project" value="InterPro"/>
</dbReference>
<dbReference type="PANTHER" id="PTHR15077:SF10">
    <property type="entry name" value="FAS-ASSOCIATED DEATH DOMAIN PROTEIN"/>
    <property type="match status" value="1"/>
</dbReference>
<dbReference type="GO" id="GO:0031265">
    <property type="term" value="C:CD95 death-inducing signaling complex"/>
    <property type="evidence" value="ECO:0007669"/>
    <property type="project" value="TreeGrafter"/>
</dbReference>
<dbReference type="SMART" id="SM00005">
    <property type="entry name" value="DEATH"/>
    <property type="match status" value="1"/>
</dbReference>
<proteinExistence type="predicted"/>
<dbReference type="Proteomes" id="UP001181693">
    <property type="component" value="Unassembled WGS sequence"/>
</dbReference>
<protein>
    <submittedName>
        <fullName evidence="3">Uncharacterized protein</fullName>
    </submittedName>
</protein>
<sequence>MDAFNVMLLGISRKLSEANLNDMKFLCKEKIPRKKMETITSPTELFTKLQELAEMSKDNLTFLIELLQQAHRNDLADEVKGYQCPPSRVETFVDEASNEDPLGQAFDIICESVGKDWKMLMRTLGLTDGTIDQVVYANPYNLREQIRHCLREWRRKKKENAKVSALIQALEKCRMKLVAERISDELNLSHGMS</sequence>
<organism evidence="3 4">
    <name type="scientific">Pyxicephalus adspersus</name>
    <name type="common">African bullfrog</name>
    <dbReference type="NCBI Taxonomy" id="30357"/>
    <lineage>
        <taxon>Eukaryota</taxon>
        <taxon>Metazoa</taxon>
        <taxon>Chordata</taxon>
        <taxon>Craniata</taxon>
        <taxon>Vertebrata</taxon>
        <taxon>Euteleostomi</taxon>
        <taxon>Amphibia</taxon>
        <taxon>Batrachia</taxon>
        <taxon>Anura</taxon>
        <taxon>Neobatrachia</taxon>
        <taxon>Ranoidea</taxon>
        <taxon>Pyxicephalidae</taxon>
        <taxon>Pyxicephalinae</taxon>
        <taxon>Pyxicephalus</taxon>
    </lineage>
</organism>
<dbReference type="Pfam" id="PF01335">
    <property type="entry name" value="DED"/>
    <property type="match status" value="1"/>
</dbReference>
<evidence type="ECO:0000259" key="1">
    <source>
        <dbReference type="PROSITE" id="PS50017"/>
    </source>
</evidence>
<gene>
    <name evidence="3" type="ORF">GDO54_002952</name>
</gene>
<dbReference type="AlphaFoldDB" id="A0AAV3A1L2"/>
<evidence type="ECO:0000313" key="3">
    <source>
        <dbReference type="EMBL" id="DBA17520.1"/>
    </source>
</evidence>
<dbReference type="GO" id="GO:0045089">
    <property type="term" value="P:positive regulation of innate immune response"/>
    <property type="evidence" value="ECO:0007669"/>
    <property type="project" value="TreeGrafter"/>
</dbReference>
<dbReference type="InterPro" id="IPR000488">
    <property type="entry name" value="Death_dom"/>
</dbReference>
<dbReference type="PROSITE" id="PS50017">
    <property type="entry name" value="DEATH_DOMAIN"/>
    <property type="match status" value="1"/>
</dbReference>
<dbReference type="SMART" id="SM00031">
    <property type="entry name" value="DED"/>
    <property type="match status" value="1"/>
</dbReference>
<comment type="caution">
    <text evidence="3">The sequence shown here is derived from an EMBL/GenBank/DDBJ whole genome shotgun (WGS) entry which is preliminary data.</text>
</comment>
<feature type="domain" description="DED" evidence="2">
    <location>
        <begin position="3"/>
        <end position="81"/>
    </location>
</feature>
<dbReference type="PANTHER" id="PTHR15077">
    <property type="entry name" value="FAS-ASSOCIATING DEATH DOMAIN-CONTAINING PROTEIN FADD"/>
    <property type="match status" value="1"/>
</dbReference>
<dbReference type="Gene3D" id="1.10.533.10">
    <property type="entry name" value="Death Domain, Fas"/>
    <property type="match status" value="2"/>
</dbReference>
<evidence type="ECO:0000313" key="4">
    <source>
        <dbReference type="Proteomes" id="UP001181693"/>
    </source>
</evidence>
<accession>A0AAV3A1L2</accession>